<dbReference type="FunFam" id="2.60.40.1090:FF:000001">
    <property type="entry name" value="Type-1 fimbrial major subunit"/>
    <property type="match status" value="1"/>
</dbReference>
<dbReference type="RefSeq" id="WP_038015951.1">
    <property type="nucleotide sequence ID" value="NZ_JPKR02000005.1"/>
</dbReference>
<gene>
    <name evidence="7" type="primary">fimA</name>
    <name evidence="7" type="ORF">HA49_01340</name>
</gene>
<feature type="chain" id="PRO_5001918485" evidence="5">
    <location>
        <begin position="25"/>
        <end position="196"/>
    </location>
</feature>
<dbReference type="Pfam" id="PF00419">
    <property type="entry name" value="Fimbrial"/>
    <property type="match status" value="1"/>
</dbReference>
<dbReference type="eggNOG" id="COG3539">
    <property type="taxonomic scope" value="Bacteria"/>
</dbReference>
<accession>A0A095TS43</accession>
<dbReference type="PANTHER" id="PTHR33420:SF12">
    <property type="entry name" value="FIMBRIN-LIKE PROTEIN FIMI-RELATED"/>
    <property type="match status" value="1"/>
</dbReference>
<name>A0A095TS43_9GAMM</name>
<organism evidence="7 8">
    <name type="scientific">Tatumella morbirosei</name>
    <dbReference type="NCBI Taxonomy" id="642227"/>
    <lineage>
        <taxon>Bacteria</taxon>
        <taxon>Pseudomonadati</taxon>
        <taxon>Pseudomonadota</taxon>
        <taxon>Gammaproteobacteria</taxon>
        <taxon>Enterobacterales</taxon>
        <taxon>Erwiniaceae</taxon>
        <taxon>Tatumella</taxon>
    </lineage>
</organism>
<sequence length="196" mass="19962">MKLNKIILAMLTSASLLAAASVQAEGDDPTPPDDGGSTVTVQGGVVHFNGSLVNAACAVSTESANQTVNLGQYRTASFQSVGDTSATIPFKIVLNDCDSTVASTAKVAFSGQTEASDDTLLAINSGSNEATATGVGIEILDEDSSVMTPDGATFSKGHSLIDGTNTLNFAARYKATSAEPTPGQANADAVFTMQYN</sequence>
<dbReference type="GO" id="GO:0043709">
    <property type="term" value="P:cell adhesion involved in single-species biofilm formation"/>
    <property type="evidence" value="ECO:0007669"/>
    <property type="project" value="TreeGrafter"/>
</dbReference>
<dbReference type="InterPro" id="IPR050263">
    <property type="entry name" value="Bact_Fimbrial_Adh_Pro"/>
</dbReference>
<dbReference type="GO" id="GO:0009289">
    <property type="term" value="C:pilus"/>
    <property type="evidence" value="ECO:0007669"/>
    <property type="project" value="UniProtKB-SubCell"/>
</dbReference>
<evidence type="ECO:0000256" key="1">
    <source>
        <dbReference type="ARBA" id="ARBA00004561"/>
    </source>
</evidence>
<keyword evidence="4" id="KW-0281">Fimbrium</keyword>
<reference evidence="7" key="1">
    <citation type="submission" date="2014-12" db="EMBL/GenBank/DDBJ databases">
        <title>The draft genome of the Tatumella morbirosei type strain, LMG23360T isolated from pineapple rot.</title>
        <authorList>
            <person name="Smits T.H."/>
            <person name="Palmer M."/>
            <person name="Venter S.N."/>
            <person name="Duffy B."/>
            <person name="Steenkamp E.T."/>
            <person name="Chan W.Y."/>
            <person name="Coutinho T.A."/>
            <person name="Coetzee M.P."/>
            <person name="De Maayer P."/>
        </authorList>
    </citation>
    <scope>NUCLEOTIDE SEQUENCE [LARGE SCALE GENOMIC DNA]</scope>
    <source>
        <strain evidence="7">LMG 23360</strain>
    </source>
</reference>
<dbReference type="PANTHER" id="PTHR33420">
    <property type="entry name" value="FIMBRIAL SUBUNIT ELFA-RELATED"/>
    <property type="match status" value="1"/>
</dbReference>
<evidence type="ECO:0000313" key="8">
    <source>
        <dbReference type="Proteomes" id="UP000029577"/>
    </source>
</evidence>
<dbReference type="InterPro" id="IPR000259">
    <property type="entry name" value="Adhesion_dom_fimbrial"/>
</dbReference>
<evidence type="ECO:0000256" key="3">
    <source>
        <dbReference type="ARBA" id="ARBA00022729"/>
    </source>
</evidence>
<protein>
    <submittedName>
        <fullName evidence="7">Type-1 fimbrial protein subunit A</fullName>
    </submittedName>
</protein>
<keyword evidence="8" id="KW-1185">Reference proteome</keyword>
<feature type="domain" description="Fimbrial-type adhesion" evidence="6">
    <location>
        <begin position="47"/>
        <end position="195"/>
    </location>
</feature>
<proteinExistence type="inferred from homology"/>
<comment type="caution">
    <text evidence="7">The sequence shown here is derived from an EMBL/GenBank/DDBJ whole genome shotgun (WGS) entry which is preliminary data.</text>
</comment>
<dbReference type="SUPFAM" id="SSF49401">
    <property type="entry name" value="Bacterial adhesins"/>
    <property type="match status" value="1"/>
</dbReference>
<evidence type="ECO:0000313" key="7">
    <source>
        <dbReference type="EMBL" id="KGD79646.1"/>
    </source>
</evidence>
<feature type="signal peptide" evidence="5">
    <location>
        <begin position="1"/>
        <end position="24"/>
    </location>
</feature>
<dbReference type="STRING" id="642227.HA49_01340"/>
<dbReference type="Gene3D" id="2.60.40.1090">
    <property type="entry name" value="Fimbrial-type adhesion domain"/>
    <property type="match status" value="1"/>
</dbReference>
<dbReference type="Proteomes" id="UP000029577">
    <property type="component" value="Unassembled WGS sequence"/>
</dbReference>
<evidence type="ECO:0000259" key="6">
    <source>
        <dbReference type="Pfam" id="PF00419"/>
    </source>
</evidence>
<dbReference type="OrthoDB" id="8586454at2"/>
<evidence type="ECO:0000256" key="2">
    <source>
        <dbReference type="ARBA" id="ARBA00006671"/>
    </source>
</evidence>
<dbReference type="InterPro" id="IPR036937">
    <property type="entry name" value="Adhesion_dom_fimbrial_sf"/>
</dbReference>
<comment type="subcellular location">
    <subcellularLocation>
        <location evidence="1">Fimbrium</location>
    </subcellularLocation>
</comment>
<dbReference type="AlphaFoldDB" id="A0A095TS43"/>
<dbReference type="EMBL" id="JPKR02000005">
    <property type="protein sequence ID" value="KGD79646.1"/>
    <property type="molecule type" value="Genomic_DNA"/>
</dbReference>
<comment type="similarity">
    <text evidence="2">Belongs to the fimbrial protein family.</text>
</comment>
<dbReference type="NCBIfam" id="NF011741">
    <property type="entry name" value="PRK15194.1"/>
    <property type="match status" value="1"/>
</dbReference>
<dbReference type="InterPro" id="IPR008966">
    <property type="entry name" value="Adhesion_dom_sf"/>
</dbReference>
<evidence type="ECO:0000256" key="4">
    <source>
        <dbReference type="ARBA" id="ARBA00023263"/>
    </source>
</evidence>
<keyword evidence="3 5" id="KW-0732">Signal</keyword>
<evidence type="ECO:0000256" key="5">
    <source>
        <dbReference type="SAM" id="SignalP"/>
    </source>
</evidence>